<comment type="subcellular location">
    <subcellularLocation>
        <location evidence="1">Nucleus</location>
    </subcellularLocation>
</comment>
<dbReference type="GO" id="GO:0034475">
    <property type="term" value="P:U4 snRNA 3'-end processing"/>
    <property type="evidence" value="ECO:0007669"/>
    <property type="project" value="TreeGrafter"/>
</dbReference>
<dbReference type="GO" id="GO:0005730">
    <property type="term" value="C:nucleolus"/>
    <property type="evidence" value="ECO:0007669"/>
    <property type="project" value="TreeGrafter"/>
</dbReference>
<gene>
    <name evidence="7" type="ORF">R3P38DRAFT_2889184</name>
</gene>
<dbReference type="CDD" id="cd11372">
    <property type="entry name" value="RNase_PH_RRP46"/>
    <property type="match status" value="1"/>
</dbReference>
<dbReference type="GO" id="GO:0006364">
    <property type="term" value="P:rRNA processing"/>
    <property type="evidence" value="ECO:0007669"/>
    <property type="project" value="UniProtKB-KW"/>
</dbReference>
<evidence type="ECO:0000256" key="5">
    <source>
        <dbReference type="ARBA" id="ARBA00023242"/>
    </source>
</evidence>
<evidence type="ECO:0000313" key="8">
    <source>
        <dbReference type="Proteomes" id="UP001362999"/>
    </source>
</evidence>
<evidence type="ECO:0000313" key="7">
    <source>
        <dbReference type="EMBL" id="KAK7042217.1"/>
    </source>
</evidence>
<evidence type="ECO:0000256" key="2">
    <source>
        <dbReference type="ARBA" id="ARBA00006678"/>
    </source>
</evidence>
<evidence type="ECO:0000259" key="6">
    <source>
        <dbReference type="Pfam" id="PF01138"/>
    </source>
</evidence>
<dbReference type="GO" id="GO:0016075">
    <property type="term" value="P:rRNA catabolic process"/>
    <property type="evidence" value="ECO:0007669"/>
    <property type="project" value="TreeGrafter"/>
</dbReference>
<name>A0AAW0CSM1_9AGAR</name>
<feature type="domain" description="Exoribonuclease phosphorolytic" evidence="6">
    <location>
        <begin position="13"/>
        <end position="136"/>
    </location>
</feature>
<dbReference type="GO" id="GO:0071028">
    <property type="term" value="P:nuclear mRNA surveillance"/>
    <property type="evidence" value="ECO:0007669"/>
    <property type="project" value="TreeGrafter"/>
</dbReference>
<dbReference type="GO" id="GO:0000177">
    <property type="term" value="C:cytoplasmic exosome (RNase complex)"/>
    <property type="evidence" value="ECO:0007669"/>
    <property type="project" value="TreeGrafter"/>
</dbReference>
<evidence type="ECO:0000256" key="1">
    <source>
        <dbReference type="ARBA" id="ARBA00004123"/>
    </source>
</evidence>
<reference evidence="7 8" key="1">
    <citation type="journal article" date="2024" name="J Genomics">
        <title>Draft genome sequencing and assembly of Favolaschia claudopus CIRM-BRFM 2984 isolated from oak limbs.</title>
        <authorList>
            <person name="Navarro D."/>
            <person name="Drula E."/>
            <person name="Chaduli D."/>
            <person name="Cazenave R."/>
            <person name="Ahrendt S."/>
            <person name="Wang J."/>
            <person name="Lipzen A."/>
            <person name="Daum C."/>
            <person name="Barry K."/>
            <person name="Grigoriev I.V."/>
            <person name="Favel A."/>
            <person name="Rosso M.N."/>
            <person name="Martin F."/>
        </authorList>
    </citation>
    <scope>NUCLEOTIDE SEQUENCE [LARGE SCALE GENOMIC DNA]</scope>
    <source>
        <strain evidence="7 8">CIRM-BRFM 2984</strain>
    </source>
</reference>
<dbReference type="GO" id="GO:0003723">
    <property type="term" value="F:RNA binding"/>
    <property type="evidence" value="ECO:0007669"/>
    <property type="project" value="TreeGrafter"/>
</dbReference>
<dbReference type="PANTHER" id="PTHR11953">
    <property type="entry name" value="EXOSOME COMPLEX COMPONENT"/>
    <property type="match status" value="1"/>
</dbReference>
<dbReference type="InterPro" id="IPR027408">
    <property type="entry name" value="PNPase/RNase_PH_dom_sf"/>
</dbReference>
<evidence type="ECO:0000256" key="3">
    <source>
        <dbReference type="ARBA" id="ARBA00022552"/>
    </source>
</evidence>
<comment type="caution">
    <text evidence="7">The sequence shown here is derived from an EMBL/GenBank/DDBJ whole genome shotgun (WGS) entry which is preliminary data.</text>
</comment>
<keyword evidence="4" id="KW-0271">Exosome</keyword>
<dbReference type="InterPro" id="IPR050080">
    <property type="entry name" value="RNase_PH"/>
</dbReference>
<dbReference type="PANTHER" id="PTHR11953:SF1">
    <property type="entry name" value="EXOSOME COMPLEX COMPONENT RRP46"/>
    <property type="match status" value="1"/>
</dbReference>
<comment type="similarity">
    <text evidence="2">Belongs to the RNase PH family.</text>
</comment>
<dbReference type="InterPro" id="IPR020568">
    <property type="entry name" value="Ribosomal_Su5_D2-typ_SF"/>
</dbReference>
<dbReference type="EMBL" id="JAWWNJ010000013">
    <property type="protein sequence ID" value="KAK7042217.1"/>
    <property type="molecule type" value="Genomic_DNA"/>
</dbReference>
<sequence length="240" mass="25429">MNSARLNGRQATELRPLKINLDGLARVDGSARFGFGDTVAVASVSGPIEVRLAAENPSSSTFEVQLRPLSNVPTTQSKSLAASIRAALIPSLILSQNPRTLIQLVIQALSPTRSPSHDTLVASMINASTIALLNAGSIPMKGVVCAVSIGRRNSSLIVDPGDEELAALDASGCFAFAFGNGAEDARCVWTNWKSSVSFNEKELAECKRLALIAAQSVWRRIGEVFEGEGSGDEEDEMEVS</sequence>
<protein>
    <submittedName>
        <fullName evidence="7">Exosome component Rrp46</fullName>
    </submittedName>
</protein>
<dbReference type="AlphaFoldDB" id="A0AAW0CSM1"/>
<keyword evidence="3" id="KW-0698">rRNA processing</keyword>
<proteinExistence type="inferred from homology"/>
<keyword evidence="5" id="KW-0539">Nucleus</keyword>
<dbReference type="GO" id="GO:0000176">
    <property type="term" value="C:nuclear exosome (RNase complex)"/>
    <property type="evidence" value="ECO:0007669"/>
    <property type="project" value="TreeGrafter"/>
</dbReference>
<dbReference type="SUPFAM" id="SSF55666">
    <property type="entry name" value="Ribonuclease PH domain 2-like"/>
    <property type="match status" value="1"/>
</dbReference>
<accession>A0AAW0CSM1</accession>
<dbReference type="Gene3D" id="3.30.230.70">
    <property type="entry name" value="GHMP Kinase, N-terminal domain"/>
    <property type="match status" value="1"/>
</dbReference>
<dbReference type="InterPro" id="IPR036345">
    <property type="entry name" value="ExoRNase_PH_dom2_sf"/>
</dbReference>
<keyword evidence="8" id="KW-1185">Reference proteome</keyword>
<dbReference type="InterPro" id="IPR001247">
    <property type="entry name" value="ExoRNase_PH_dom1"/>
</dbReference>
<evidence type="ECO:0000256" key="4">
    <source>
        <dbReference type="ARBA" id="ARBA00022835"/>
    </source>
</evidence>
<dbReference type="GO" id="GO:0071051">
    <property type="term" value="P:poly(A)-dependent snoRNA 3'-end processing"/>
    <property type="evidence" value="ECO:0007669"/>
    <property type="project" value="TreeGrafter"/>
</dbReference>
<dbReference type="Pfam" id="PF01138">
    <property type="entry name" value="RNase_PH"/>
    <property type="match status" value="1"/>
</dbReference>
<dbReference type="SUPFAM" id="SSF54211">
    <property type="entry name" value="Ribosomal protein S5 domain 2-like"/>
    <property type="match status" value="1"/>
</dbReference>
<dbReference type="Proteomes" id="UP001362999">
    <property type="component" value="Unassembled WGS sequence"/>
</dbReference>
<organism evidence="7 8">
    <name type="scientific">Favolaschia claudopus</name>
    <dbReference type="NCBI Taxonomy" id="2862362"/>
    <lineage>
        <taxon>Eukaryota</taxon>
        <taxon>Fungi</taxon>
        <taxon>Dikarya</taxon>
        <taxon>Basidiomycota</taxon>
        <taxon>Agaricomycotina</taxon>
        <taxon>Agaricomycetes</taxon>
        <taxon>Agaricomycetidae</taxon>
        <taxon>Agaricales</taxon>
        <taxon>Marasmiineae</taxon>
        <taxon>Mycenaceae</taxon>
        <taxon>Favolaschia</taxon>
    </lineage>
</organism>